<dbReference type="STRING" id="930131.SAMN05216389_103165"/>
<accession>A0A1I0AE49</accession>
<name>A0A1I0AE49_9BACI</name>
<gene>
    <name evidence="2" type="ORF">SAMN05216389_103165</name>
</gene>
<keyword evidence="3" id="KW-1185">Reference proteome</keyword>
<organism evidence="2 3">
    <name type="scientific">Oceanobacillus limi</name>
    <dbReference type="NCBI Taxonomy" id="930131"/>
    <lineage>
        <taxon>Bacteria</taxon>
        <taxon>Bacillati</taxon>
        <taxon>Bacillota</taxon>
        <taxon>Bacilli</taxon>
        <taxon>Bacillales</taxon>
        <taxon>Bacillaceae</taxon>
        <taxon>Oceanobacillus</taxon>
    </lineage>
</organism>
<feature type="transmembrane region" description="Helical" evidence="1">
    <location>
        <begin position="16"/>
        <end position="34"/>
    </location>
</feature>
<reference evidence="2 3" key="1">
    <citation type="submission" date="2016-10" db="EMBL/GenBank/DDBJ databases">
        <authorList>
            <person name="de Groot N.N."/>
        </authorList>
    </citation>
    <scope>NUCLEOTIDE SEQUENCE [LARGE SCALE GENOMIC DNA]</scope>
    <source>
        <strain evidence="2 3">IBRC-M 10780</strain>
    </source>
</reference>
<dbReference type="RefSeq" id="WP_090867505.1">
    <property type="nucleotide sequence ID" value="NZ_FOHE01000003.1"/>
</dbReference>
<evidence type="ECO:0000313" key="3">
    <source>
        <dbReference type="Proteomes" id="UP000198618"/>
    </source>
</evidence>
<dbReference type="AlphaFoldDB" id="A0A1I0AE49"/>
<keyword evidence="1" id="KW-1133">Transmembrane helix</keyword>
<keyword evidence="1" id="KW-0812">Transmembrane</keyword>
<evidence type="ECO:0000256" key="1">
    <source>
        <dbReference type="SAM" id="Phobius"/>
    </source>
</evidence>
<dbReference type="Proteomes" id="UP000198618">
    <property type="component" value="Unassembled WGS sequence"/>
</dbReference>
<proteinExistence type="predicted"/>
<dbReference type="EMBL" id="FOHE01000003">
    <property type="protein sequence ID" value="SES91528.1"/>
    <property type="molecule type" value="Genomic_DNA"/>
</dbReference>
<protein>
    <submittedName>
        <fullName evidence="2">Uncharacterized protein</fullName>
    </submittedName>
</protein>
<sequence>MLLELLHEMLNEFSPFYLYLSAIISVFYLNRIYIGVKHNVLENHFYIRKWHDVQIQLLPEMKIIPRVLEMRNWITTKTKRIEAPDDDTDAPSFSFNHMNKLRGGQQWKQQKNLYSLSLKNIASF</sequence>
<keyword evidence="1" id="KW-0472">Membrane</keyword>
<dbReference type="OrthoDB" id="2967280at2"/>
<evidence type="ECO:0000313" key="2">
    <source>
        <dbReference type="EMBL" id="SES91528.1"/>
    </source>
</evidence>